<dbReference type="AlphaFoldDB" id="A0AAW3MXQ8"/>
<comment type="caution">
    <text evidence="1">The sequence shown here is derived from an EMBL/GenBank/DDBJ whole genome shotgun (WGS) entry which is preliminary data.</text>
</comment>
<protein>
    <recommendedName>
        <fullName evidence="3">Lysozyme inhibitor LprI N-terminal domain-containing protein</fullName>
    </recommendedName>
</protein>
<name>A0AAW3MXQ8_9BURK</name>
<proteinExistence type="predicted"/>
<sequence length="160" mass="17084">MSTNTPSSGKFSTTAMVTTGFAAIGTAITIATGAYNLGKSNGTDSATAQCATASVTDKSELSKVTASLAIATERIKTLEQYNADWKKAYESSQQTVTTQASQIATLTVGAKHADVCEFFKSQVQQLQYRLDRWTMSEQERAQMTASKDAVIAKMEGCAKN</sequence>
<evidence type="ECO:0000313" key="1">
    <source>
        <dbReference type="EMBL" id="KVT40582.1"/>
    </source>
</evidence>
<dbReference type="EMBL" id="LPDO01000154">
    <property type="protein sequence ID" value="KVT40582.1"/>
    <property type="molecule type" value="Genomic_DNA"/>
</dbReference>
<dbReference type="RefSeq" id="WP_059902377.1">
    <property type="nucleotide sequence ID" value="NZ_LPBM01000041.1"/>
</dbReference>
<evidence type="ECO:0008006" key="3">
    <source>
        <dbReference type="Google" id="ProtNLM"/>
    </source>
</evidence>
<accession>A0AAW3MXQ8</accession>
<evidence type="ECO:0000313" key="2">
    <source>
        <dbReference type="Proteomes" id="UP000056732"/>
    </source>
</evidence>
<organism evidence="1 2">
    <name type="scientific">Burkholderia ubonensis</name>
    <dbReference type="NCBI Taxonomy" id="101571"/>
    <lineage>
        <taxon>Bacteria</taxon>
        <taxon>Pseudomonadati</taxon>
        <taxon>Pseudomonadota</taxon>
        <taxon>Betaproteobacteria</taxon>
        <taxon>Burkholderiales</taxon>
        <taxon>Burkholderiaceae</taxon>
        <taxon>Burkholderia</taxon>
        <taxon>Burkholderia cepacia complex</taxon>
    </lineage>
</organism>
<dbReference type="Proteomes" id="UP000056732">
    <property type="component" value="Unassembled WGS sequence"/>
</dbReference>
<reference evidence="1 2" key="1">
    <citation type="submission" date="2015-11" db="EMBL/GenBank/DDBJ databases">
        <title>Expanding the genomic diversity of Burkholderia species for the development of highly accurate diagnostics.</title>
        <authorList>
            <person name="Sahl J."/>
            <person name="Keim P."/>
            <person name="Wagner D."/>
        </authorList>
    </citation>
    <scope>NUCLEOTIDE SEQUENCE [LARGE SCALE GENOMIC DNA]</scope>
    <source>
        <strain evidence="1 2">MSMB1137WGS</strain>
    </source>
</reference>
<gene>
    <name evidence="1" type="ORF">WK53_20710</name>
</gene>